<evidence type="ECO:0000313" key="3">
    <source>
        <dbReference type="Proteomes" id="UP000026941"/>
    </source>
</evidence>
<keyword evidence="1" id="KW-0472">Membrane</keyword>
<evidence type="ECO:0008006" key="4">
    <source>
        <dbReference type="Google" id="ProtNLM"/>
    </source>
</evidence>
<accession>A0AA87Q6Q2</accession>
<feature type="transmembrane region" description="Helical" evidence="1">
    <location>
        <begin position="46"/>
        <end position="66"/>
    </location>
</feature>
<organism evidence="2 3">
    <name type="scientific">Rhizobium rhizogenes NBRC 13257</name>
    <dbReference type="NCBI Taxonomy" id="1220581"/>
    <lineage>
        <taxon>Bacteria</taxon>
        <taxon>Pseudomonadati</taxon>
        <taxon>Pseudomonadota</taxon>
        <taxon>Alphaproteobacteria</taxon>
        <taxon>Hyphomicrobiales</taxon>
        <taxon>Rhizobiaceae</taxon>
        <taxon>Rhizobium/Agrobacterium group</taxon>
        <taxon>Rhizobium</taxon>
    </lineage>
</organism>
<dbReference type="Proteomes" id="UP000026941">
    <property type="component" value="Unassembled WGS sequence"/>
</dbReference>
<proteinExistence type="predicted"/>
<keyword evidence="1" id="KW-0812">Transmembrane</keyword>
<sequence>MGVKTWSSARSVMANIVLWPGKHSEGPSLDTDTTSVRDIRYSRSSFRIVIAIYCLLAVGLAAMLIGAGVGRFYTIIGLLPLALFIAFILYEYFRRDFLTPVITIGPQGIQDIRIAAGFIPWECMDGVIFAGLDPRMAKTATIFLNPESKTVLSADLVAKFWKGSKRSRPRPVLINRGQFDTRFKEITAAIDLYYRVYKARARNAEIARQQHTPA</sequence>
<reference evidence="2 3" key="1">
    <citation type="submission" date="2014-05" db="EMBL/GenBank/DDBJ databases">
        <title>Whole genome shotgun sequence of Rhizobium rhizogenes NBRC 13257.</title>
        <authorList>
            <person name="Katano-Makiyama Y."/>
            <person name="Hosoyama A."/>
            <person name="Hashimoto M."/>
            <person name="Hosoyama Y."/>
            <person name="Noguchi M."/>
            <person name="Tsuchikane K."/>
            <person name="Kimura A."/>
            <person name="Ohji S."/>
            <person name="Ichikawa N."/>
            <person name="Yamazoe A."/>
            <person name="Fujita N."/>
        </authorList>
    </citation>
    <scope>NUCLEOTIDE SEQUENCE [LARGE SCALE GENOMIC DNA]</scope>
    <source>
        <strain evidence="2 3">NBRC 13257</strain>
    </source>
</reference>
<dbReference type="AlphaFoldDB" id="A0AA87Q6Q2"/>
<dbReference type="EMBL" id="BAYX01000004">
    <property type="protein sequence ID" value="GAJ92587.1"/>
    <property type="molecule type" value="Genomic_DNA"/>
</dbReference>
<feature type="transmembrane region" description="Helical" evidence="1">
    <location>
        <begin position="72"/>
        <end position="93"/>
    </location>
</feature>
<evidence type="ECO:0000313" key="2">
    <source>
        <dbReference type="EMBL" id="GAJ92587.1"/>
    </source>
</evidence>
<protein>
    <recommendedName>
        <fullName evidence="4">PH domain-containing protein</fullName>
    </recommendedName>
</protein>
<evidence type="ECO:0000256" key="1">
    <source>
        <dbReference type="SAM" id="Phobius"/>
    </source>
</evidence>
<keyword evidence="1" id="KW-1133">Transmembrane helix</keyword>
<gene>
    <name evidence="2" type="ORF">RRH01S_04_01400</name>
</gene>
<name>A0AA87Q6Q2_RHIRH</name>
<comment type="caution">
    <text evidence="2">The sequence shown here is derived from an EMBL/GenBank/DDBJ whole genome shotgun (WGS) entry which is preliminary data.</text>
</comment>